<dbReference type="SMART" id="SM00062">
    <property type="entry name" value="PBPb"/>
    <property type="match status" value="1"/>
</dbReference>
<feature type="signal peptide" evidence="2">
    <location>
        <begin position="1"/>
        <end position="31"/>
    </location>
</feature>
<feature type="domain" description="Solute-binding protein family 3/N-terminal" evidence="3">
    <location>
        <begin position="36"/>
        <end position="259"/>
    </location>
</feature>
<proteinExistence type="predicted"/>
<gene>
    <name evidence="4" type="ORF">LNV07_00670</name>
</gene>
<evidence type="ECO:0000256" key="2">
    <source>
        <dbReference type="SAM" id="SignalP"/>
    </source>
</evidence>
<evidence type="ECO:0000259" key="3">
    <source>
        <dbReference type="SMART" id="SM00062"/>
    </source>
</evidence>
<dbReference type="EMBL" id="JAJIRN010000001">
    <property type="protein sequence ID" value="MCV2366614.1"/>
    <property type="molecule type" value="Genomic_DNA"/>
</dbReference>
<feature type="chain" id="PRO_5046153733" evidence="2">
    <location>
        <begin position="32"/>
        <end position="283"/>
    </location>
</feature>
<name>A0ABT2Y8J3_9BURK</name>
<dbReference type="Gene3D" id="3.40.190.10">
    <property type="entry name" value="Periplasmic binding protein-like II"/>
    <property type="match status" value="2"/>
</dbReference>
<dbReference type="SUPFAM" id="SSF53850">
    <property type="entry name" value="Periplasmic binding protein-like II"/>
    <property type="match status" value="1"/>
</dbReference>
<organism evidence="4 5">
    <name type="scientific">Roseateles oligotrophus</name>
    <dbReference type="NCBI Taxonomy" id="1769250"/>
    <lineage>
        <taxon>Bacteria</taxon>
        <taxon>Pseudomonadati</taxon>
        <taxon>Pseudomonadota</taxon>
        <taxon>Betaproteobacteria</taxon>
        <taxon>Burkholderiales</taxon>
        <taxon>Sphaerotilaceae</taxon>
        <taxon>Roseateles</taxon>
    </lineage>
</organism>
<dbReference type="InterPro" id="IPR001638">
    <property type="entry name" value="Solute-binding_3/MltF_N"/>
</dbReference>
<reference evidence="4 5" key="1">
    <citation type="submission" date="2021-11" db="EMBL/GenBank/DDBJ databases">
        <authorList>
            <person name="Liang Q."/>
            <person name="Mou H."/>
            <person name="Liu Z."/>
        </authorList>
    </citation>
    <scope>NUCLEOTIDE SEQUENCE [LARGE SCALE GENOMIC DNA]</scope>
    <source>
        <strain evidence="4 5">CHU3</strain>
    </source>
</reference>
<dbReference type="PANTHER" id="PTHR35936">
    <property type="entry name" value="MEMBRANE-BOUND LYTIC MUREIN TRANSGLYCOSYLASE F"/>
    <property type="match status" value="1"/>
</dbReference>
<comment type="caution">
    <text evidence="4">The sequence shown here is derived from an EMBL/GenBank/DDBJ whole genome shotgun (WGS) entry which is preliminary data.</text>
</comment>
<keyword evidence="5" id="KW-1185">Reference proteome</keyword>
<dbReference type="PANTHER" id="PTHR35936:SF6">
    <property type="entry name" value="AMINO ACID ABC TRANSPORTER SUBSTRATE-BINDING PAAT FAMILY PROTEIN"/>
    <property type="match status" value="1"/>
</dbReference>
<accession>A0ABT2Y8J3</accession>
<protein>
    <submittedName>
        <fullName evidence="4">Transporter substrate-binding domain-containing protein</fullName>
    </submittedName>
</protein>
<dbReference type="Proteomes" id="UP001209701">
    <property type="component" value="Unassembled WGS sequence"/>
</dbReference>
<dbReference type="RefSeq" id="WP_263569253.1">
    <property type="nucleotide sequence ID" value="NZ_JAJIRN010000001.1"/>
</dbReference>
<dbReference type="Pfam" id="PF00497">
    <property type="entry name" value="SBP_bac_3"/>
    <property type="match status" value="1"/>
</dbReference>
<evidence type="ECO:0000256" key="1">
    <source>
        <dbReference type="ARBA" id="ARBA00022729"/>
    </source>
</evidence>
<keyword evidence="1 2" id="KW-0732">Signal</keyword>
<evidence type="ECO:0000313" key="4">
    <source>
        <dbReference type="EMBL" id="MCV2366614.1"/>
    </source>
</evidence>
<sequence>MNKPHAGLSVRCCKLFASALLTLISLPQALAQEACTMLLASGNPQYPPYLWRDPADENRLIGANADLMQMLAKEIGVPIELRYVGPWGRVQEEARAGHIDLIAGAFWTMPRTEYMDYFYPPFHDTRSVIWVRANAKINYSRWNDLIGLQGVTVINNSFGEDFDRFAKQSLKMTQVASLEQAIQMLKRSRADYMIYEDSPGQAFLSKLSVGDVKMLSPAVANESLFLTLSHKSACNSGEMRGRITRAMIKLISQKSLAALLESNIQLWRRQNEGAKPTSTSKPH</sequence>
<evidence type="ECO:0000313" key="5">
    <source>
        <dbReference type="Proteomes" id="UP001209701"/>
    </source>
</evidence>